<dbReference type="SUPFAM" id="SSF53756">
    <property type="entry name" value="UDP-Glycosyltransferase/glycogen phosphorylase"/>
    <property type="match status" value="1"/>
</dbReference>
<dbReference type="InterPro" id="IPR028098">
    <property type="entry name" value="Glyco_trans_4-like_N"/>
</dbReference>
<dbReference type="Pfam" id="PF00534">
    <property type="entry name" value="Glycos_transf_1"/>
    <property type="match status" value="1"/>
</dbReference>
<evidence type="ECO:0000313" key="4">
    <source>
        <dbReference type="Proteomes" id="UP000683507"/>
    </source>
</evidence>
<dbReference type="RefSeq" id="WP_258542171.1">
    <property type="nucleotide sequence ID" value="NZ_OU015584.1"/>
</dbReference>
<dbReference type="Proteomes" id="UP000683507">
    <property type="component" value="Chromosome"/>
</dbReference>
<sequence length="366" mass="41484">MKKILHITTWYPNEYDNQLGVFIKKHIQLGHSFANNVVIAIIPDSRVKKPKATVNKDKNFVEIIGYYRARAGSKWSNYRNYQRVQTLVLQELLKMDFMPDFIHCHVGEKSIALANKFFPQTPRFVTEHWSGFLNGTFDSYKEKRRKKRIAEINTCNQLFVVSESLKRALKNYGVTIPIAIIPNVIEQGKVKSNYSTPPKFVVVADLIDDVKNISGIIKAYQDAAFEEGITLTIVGDGPDRDKLEKLAQDSSITFLGKQDNEWVLTNLSEFDILIVNSKIETYSMITAEALLCGLPVVAAKCGGPEQFVEHGKNGWLVEVDNSNELMLTLQKAVKLLPSISPDEVSKSIKDLISIEKVRQTFEHLYS</sequence>
<dbReference type="EC" id="2.4.1.250" evidence="3"/>
<keyword evidence="3" id="KW-0328">Glycosyltransferase</keyword>
<dbReference type="Gene3D" id="3.40.50.2000">
    <property type="entry name" value="Glycogen Phosphorylase B"/>
    <property type="match status" value="2"/>
</dbReference>
<keyword evidence="3" id="KW-0808">Transferase</keyword>
<dbReference type="InterPro" id="IPR001296">
    <property type="entry name" value="Glyco_trans_1"/>
</dbReference>
<organism evidence="3 4">
    <name type="scientific">Parvicella tangerina</name>
    <dbReference type="NCBI Taxonomy" id="2829795"/>
    <lineage>
        <taxon>Bacteria</taxon>
        <taxon>Pseudomonadati</taxon>
        <taxon>Bacteroidota</taxon>
        <taxon>Flavobacteriia</taxon>
        <taxon>Flavobacteriales</taxon>
        <taxon>Parvicellaceae</taxon>
        <taxon>Parvicella</taxon>
    </lineage>
</organism>
<keyword evidence="4" id="KW-1185">Reference proteome</keyword>
<evidence type="ECO:0000313" key="3">
    <source>
        <dbReference type="EMBL" id="CAG5082619.1"/>
    </source>
</evidence>
<dbReference type="EMBL" id="OU015584">
    <property type="protein sequence ID" value="CAG5082619.1"/>
    <property type="molecule type" value="Genomic_DNA"/>
</dbReference>
<proteinExistence type="predicted"/>
<feature type="domain" description="Glycosyltransferase subfamily 4-like N-terminal" evidence="2">
    <location>
        <begin position="63"/>
        <end position="185"/>
    </location>
</feature>
<dbReference type="GO" id="GO:0102710">
    <property type="term" value="F:D-inositol-3-phosphate glycosyltransferase activity"/>
    <property type="evidence" value="ECO:0007669"/>
    <property type="project" value="UniProtKB-EC"/>
</dbReference>
<evidence type="ECO:0000259" key="1">
    <source>
        <dbReference type="Pfam" id="PF00534"/>
    </source>
</evidence>
<dbReference type="PANTHER" id="PTHR45947:SF3">
    <property type="entry name" value="SULFOQUINOVOSYL TRANSFERASE SQD2"/>
    <property type="match status" value="1"/>
</dbReference>
<dbReference type="AlphaFoldDB" id="A0A916NS04"/>
<dbReference type="KEGG" id="ptan:CRYO30217_01966"/>
<name>A0A916NS04_9FLAO</name>
<dbReference type="InterPro" id="IPR050194">
    <property type="entry name" value="Glycosyltransferase_grp1"/>
</dbReference>
<accession>A0A916NS04</accession>
<feature type="domain" description="Glycosyl transferase family 1" evidence="1">
    <location>
        <begin position="192"/>
        <end position="333"/>
    </location>
</feature>
<gene>
    <name evidence="3" type="primary">mshA_6</name>
    <name evidence="3" type="ORF">CRYO30217_01966</name>
</gene>
<dbReference type="PANTHER" id="PTHR45947">
    <property type="entry name" value="SULFOQUINOVOSYL TRANSFERASE SQD2"/>
    <property type="match status" value="1"/>
</dbReference>
<dbReference type="Pfam" id="PF13439">
    <property type="entry name" value="Glyco_transf_4"/>
    <property type="match status" value="1"/>
</dbReference>
<evidence type="ECO:0000259" key="2">
    <source>
        <dbReference type="Pfam" id="PF13439"/>
    </source>
</evidence>
<protein>
    <submittedName>
        <fullName evidence="3">D-inositol-3-phosphate glycosyltransferase</fullName>
        <ecNumber evidence="3">2.4.1.250</ecNumber>
    </submittedName>
</protein>
<reference evidence="3" key="1">
    <citation type="submission" date="2021-04" db="EMBL/GenBank/DDBJ databases">
        <authorList>
            <person name="Rodrigo-Torres L."/>
            <person name="Arahal R. D."/>
            <person name="Lucena T."/>
        </authorList>
    </citation>
    <scope>NUCLEOTIDE SEQUENCE</scope>
    <source>
        <strain evidence="3">AS29M-1</strain>
    </source>
</reference>